<gene>
    <name evidence="3" type="ORF">Bca52824_058362</name>
</gene>
<dbReference type="PANTHER" id="PTHR43092:SF2">
    <property type="entry name" value="HERCYNYLCYSTEINE SULFOXIDE LYASE"/>
    <property type="match status" value="1"/>
</dbReference>
<accession>A0A8X7UEH8</accession>
<dbReference type="AlphaFoldDB" id="A0A8X7UEH8"/>
<sequence>MSMKISGKRRAIPDIGACDVTCRNASEQGFVRELPTLRSLCRSNVYVASLNFLSVCLFVRCDAEDGGLMVRELVTDRDRRDEEKPLNRDHNPDIIATVCVWLRRRRDLAGGNDEDEVITSSLGFLVNRFLSRELELTSSLLVPRLITVVIIFLLAPSHEEGRVTKKGKKGRDGKLRSSQSSSSEIESEFSHHDPAFERINNGSFGSCPSSVIAAQRDWQLRFLRQPDRFFFDETAS</sequence>
<evidence type="ECO:0000313" key="4">
    <source>
        <dbReference type="Proteomes" id="UP000886595"/>
    </source>
</evidence>
<dbReference type="EMBL" id="JAAMPC010000012">
    <property type="protein sequence ID" value="KAG2275807.1"/>
    <property type="molecule type" value="Genomic_DNA"/>
</dbReference>
<comment type="caution">
    <text evidence="3">The sequence shown here is derived from an EMBL/GenBank/DDBJ whole genome shotgun (WGS) entry which is preliminary data.</text>
</comment>
<evidence type="ECO:0000256" key="1">
    <source>
        <dbReference type="ARBA" id="ARBA00022898"/>
    </source>
</evidence>
<keyword evidence="4" id="KW-1185">Reference proteome</keyword>
<organism evidence="3 4">
    <name type="scientific">Brassica carinata</name>
    <name type="common">Ethiopian mustard</name>
    <name type="synonym">Abyssinian cabbage</name>
    <dbReference type="NCBI Taxonomy" id="52824"/>
    <lineage>
        <taxon>Eukaryota</taxon>
        <taxon>Viridiplantae</taxon>
        <taxon>Streptophyta</taxon>
        <taxon>Embryophyta</taxon>
        <taxon>Tracheophyta</taxon>
        <taxon>Spermatophyta</taxon>
        <taxon>Magnoliopsida</taxon>
        <taxon>eudicotyledons</taxon>
        <taxon>Gunneridae</taxon>
        <taxon>Pentapetalae</taxon>
        <taxon>rosids</taxon>
        <taxon>malvids</taxon>
        <taxon>Brassicales</taxon>
        <taxon>Brassicaceae</taxon>
        <taxon>Brassiceae</taxon>
        <taxon>Brassica</taxon>
    </lineage>
</organism>
<dbReference type="Proteomes" id="UP000886595">
    <property type="component" value="Unassembled WGS sequence"/>
</dbReference>
<proteinExistence type="predicted"/>
<reference evidence="3 4" key="1">
    <citation type="submission" date="2020-02" db="EMBL/GenBank/DDBJ databases">
        <authorList>
            <person name="Ma Q."/>
            <person name="Huang Y."/>
            <person name="Song X."/>
            <person name="Pei D."/>
        </authorList>
    </citation>
    <scope>NUCLEOTIDE SEQUENCE [LARGE SCALE GENOMIC DNA]</scope>
    <source>
        <strain evidence="3">Sxm20200214</strain>
        <tissue evidence="3">Leaf</tissue>
    </source>
</reference>
<evidence type="ECO:0000256" key="2">
    <source>
        <dbReference type="SAM" id="MobiDB-lite"/>
    </source>
</evidence>
<feature type="region of interest" description="Disordered" evidence="2">
    <location>
        <begin position="162"/>
        <end position="187"/>
    </location>
</feature>
<dbReference type="OrthoDB" id="10566545at2759"/>
<protein>
    <submittedName>
        <fullName evidence="3">Uncharacterized protein</fullName>
    </submittedName>
</protein>
<evidence type="ECO:0000313" key="3">
    <source>
        <dbReference type="EMBL" id="KAG2275807.1"/>
    </source>
</evidence>
<dbReference type="PANTHER" id="PTHR43092">
    <property type="entry name" value="L-CYSTEINE DESULFHYDRASE"/>
    <property type="match status" value="1"/>
</dbReference>
<keyword evidence="1" id="KW-0663">Pyridoxal phosphate</keyword>
<name>A0A8X7UEH8_BRACI</name>